<keyword evidence="4" id="KW-0862">Zinc</keyword>
<dbReference type="Pfam" id="PF13696">
    <property type="entry name" value="zf-CCHC_2"/>
    <property type="match status" value="1"/>
</dbReference>
<evidence type="ECO:0000313" key="11">
    <source>
        <dbReference type="Proteomes" id="UP000017836"/>
    </source>
</evidence>
<evidence type="ECO:0000256" key="1">
    <source>
        <dbReference type="ARBA" id="ARBA00004123"/>
    </source>
</evidence>
<dbReference type="GO" id="GO:0008270">
    <property type="term" value="F:zinc ion binding"/>
    <property type="evidence" value="ECO:0007669"/>
    <property type="project" value="UniProtKB-KW"/>
</dbReference>
<keyword evidence="11" id="KW-1185">Reference proteome</keyword>
<comment type="subcellular location">
    <subcellularLocation>
        <location evidence="1">Nucleus</location>
    </subcellularLocation>
</comment>
<dbReference type="Gene3D" id="4.10.60.10">
    <property type="entry name" value="Zinc finger, CCHC-type"/>
    <property type="match status" value="1"/>
</dbReference>
<evidence type="ECO:0000256" key="7">
    <source>
        <dbReference type="SAM" id="MobiDB-lite"/>
    </source>
</evidence>
<dbReference type="GO" id="GO:0061630">
    <property type="term" value="F:ubiquitin protein ligase activity"/>
    <property type="evidence" value="ECO:0007669"/>
    <property type="project" value="InterPro"/>
</dbReference>
<reference evidence="11" key="1">
    <citation type="journal article" date="2013" name="Science">
        <title>The Amborella genome and the evolution of flowering plants.</title>
        <authorList>
            <consortium name="Amborella Genome Project"/>
        </authorList>
    </citation>
    <scope>NUCLEOTIDE SEQUENCE [LARGE SCALE GENOMIC DNA]</scope>
</reference>
<dbReference type="InterPro" id="IPR001878">
    <property type="entry name" value="Znf_CCHC"/>
</dbReference>
<evidence type="ECO:0000256" key="6">
    <source>
        <dbReference type="PROSITE-ProRule" id="PRU00047"/>
    </source>
</evidence>
<evidence type="ECO:0000256" key="5">
    <source>
        <dbReference type="ARBA" id="ARBA00023242"/>
    </source>
</evidence>
<dbReference type="PANTHER" id="PTHR15439">
    <property type="entry name" value="RETINOBLASTOMA-BINDING PROTEIN 6"/>
    <property type="match status" value="1"/>
</dbReference>
<protein>
    <recommendedName>
        <fullName evidence="12">CCHC-type domain-containing protein</fullName>
    </recommendedName>
</protein>
<dbReference type="InterPro" id="IPR036875">
    <property type="entry name" value="Znf_CCHC_sf"/>
</dbReference>
<keyword evidence="2" id="KW-0479">Metal-binding</keyword>
<feature type="compositionally biased region" description="Basic and acidic residues" evidence="7">
    <location>
        <begin position="293"/>
        <end position="316"/>
    </location>
</feature>
<dbReference type="STRING" id="13333.W1P0K4"/>
<dbReference type="GO" id="GO:0003676">
    <property type="term" value="F:nucleic acid binding"/>
    <property type="evidence" value="ECO:0007669"/>
    <property type="project" value="InterPro"/>
</dbReference>
<dbReference type="InterPro" id="IPR033489">
    <property type="entry name" value="RBBP6"/>
</dbReference>
<dbReference type="eggNOG" id="KOG0314">
    <property type="taxonomic scope" value="Eukaryota"/>
</dbReference>
<gene>
    <name evidence="10" type="ORF">AMTR_s00002p00186190</name>
</gene>
<keyword evidence="5" id="KW-0539">Nucleus</keyword>
<keyword evidence="3 6" id="KW-0863">Zinc-finger</keyword>
<name>W1P0K4_AMBTC</name>
<dbReference type="PROSITE" id="PS50158">
    <property type="entry name" value="ZF_CCHC"/>
    <property type="match status" value="1"/>
</dbReference>
<evidence type="ECO:0000259" key="9">
    <source>
        <dbReference type="PROSITE" id="PS51282"/>
    </source>
</evidence>
<feature type="domain" description="CCHC-type" evidence="8">
    <location>
        <begin position="228"/>
        <end position="242"/>
    </location>
</feature>
<dbReference type="HOGENOM" id="CLU_659474_0_0_1"/>
<evidence type="ECO:0000256" key="4">
    <source>
        <dbReference type="ARBA" id="ARBA00022833"/>
    </source>
</evidence>
<dbReference type="AlphaFoldDB" id="W1P0K4"/>
<evidence type="ECO:0008006" key="12">
    <source>
        <dbReference type="Google" id="ProtNLM"/>
    </source>
</evidence>
<dbReference type="Proteomes" id="UP000017836">
    <property type="component" value="Unassembled WGS sequence"/>
</dbReference>
<dbReference type="InterPro" id="IPR025829">
    <property type="entry name" value="Zn_knuckle_CX2CX3GHX4C"/>
</dbReference>
<dbReference type="Pfam" id="PF08783">
    <property type="entry name" value="DWNN"/>
    <property type="match status" value="1"/>
</dbReference>
<dbReference type="Gene3D" id="3.10.20.90">
    <property type="entry name" value="Phosphatidylinositol 3-kinase Catalytic Subunit, Chain A, domain 1"/>
    <property type="match status" value="1"/>
</dbReference>
<dbReference type="GO" id="GO:0005634">
    <property type="term" value="C:nucleus"/>
    <property type="evidence" value="ECO:0007669"/>
    <property type="project" value="UniProtKB-SubCell"/>
</dbReference>
<dbReference type="SMART" id="SM01180">
    <property type="entry name" value="DWNN"/>
    <property type="match status" value="1"/>
</dbReference>
<dbReference type="EMBL" id="KI394767">
    <property type="protein sequence ID" value="ERN01086.1"/>
    <property type="molecule type" value="Genomic_DNA"/>
</dbReference>
<accession>W1P0K4</accession>
<feature type="region of interest" description="Disordered" evidence="7">
    <location>
        <begin position="281"/>
        <end position="316"/>
    </location>
</feature>
<evidence type="ECO:0000256" key="2">
    <source>
        <dbReference type="ARBA" id="ARBA00022723"/>
    </source>
</evidence>
<dbReference type="SUPFAM" id="SSF57756">
    <property type="entry name" value="Retrovirus zinc finger-like domains"/>
    <property type="match status" value="1"/>
</dbReference>
<feature type="domain" description="DWNN" evidence="9">
    <location>
        <begin position="3"/>
        <end position="73"/>
    </location>
</feature>
<dbReference type="GO" id="GO:0016567">
    <property type="term" value="P:protein ubiquitination"/>
    <property type="evidence" value="ECO:0007669"/>
    <property type="project" value="InterPro"/>
</dbReference>
<dbReference type="InterPro" id="IPR014891">
    <property type="entry name" value="DWNN_domain"/>
</dbReference>
<sequence length="417" mass="47355">MTVYCKFKSAKHVASLAIEGDFINVLNLKRKIFTRKNLRRDDDLFVFNSKTNEQYVDEALVPKHSSLLLGLVPKRRRFSIIVTEIQEPKSSVLFRVVSKSKRRVVPIVTEKQEPKTSKTPQTINGWDDFGDDEVKLADEPDWHDFGDDLHSTPIQSSQALSNKANKDSSIKGYVHSNDLVWRQKLDGHGFGRGRGFRQACLKSTALVWRRQQRGGGFEDRTPPQDYVCHRCNTPGHFIKHCPTNGNPNFDIKRVIPACTPDSMATPDCSHDPLSVNSYPKAPSHALSGNAKSVDTKFETTSKKEPVSVESGKEEVQHTLPAGEQRVKKRKKICDPIQFQTQSSDFMAPSGYNPFLPQYQWAMDGYILHGNPYFQTPLRSLLLLGCYLRVLLQYKCYLLLSQRGTMPYEVPYTDSLET</sequence>
<organism evidence="10 11">
    <name type="scientific">Amborella trichopoda</name>
    <dbReference type="NCBI Taxonomy" id="13333"/>
    <lineage>
        <taxon>Eukaryota</taxon>
        <taxon>Viridiplantae</taxon>
        <taxon>Streptophyta</taxon>
        <taxon>Embryophyta</taxon>
        <taxon>Tracheophyta</taxon>
        <taxon>Spermatophyta</taxon>
        <taxon>Magnoliopsida</taxon>
        <taxon>Amborellales</taxon>
        <taxon>Amborellaceae</taxon>
        <taxon>Amborella</taxon>
    </lineage>
</organism>
<dbReference type="Gramene" id="ERN01086">
    <property type="protein sequence ID" value="ERN01086"/>
    <property type="gene ID" value="AMTR_s00002p00186190"/>
</dbReference>
<dbReference type="GO" id="GO:0006397">
    <property type="term" value="P:mRNA processing"/>
    <property type="evidence" value="ECO:0007669"/>
    <property type="project" value="InterPro"/>
</dbReference>
<evidence type="ECO:0000256" key="3">
    <source>
        <dbReference type="ARBA" id="ARBA00022771"/>
    </source>
</evidence>
<evidence type="ECO:0000259" key="8">
    <source>
        <dbReference type="PROSITE" id="PS50158"/>
    </source>
</evidence>
<proteinExistence type="predicted"/>
<dbReference type="PANTHER" id="PTHR15439:SF0">
    <property type="entry name" value="CELL DIVISION CYCLE AND APOPTOSIS REGULATOR PROTEIN 1-RELATED"/>
    <property type="match status" value="1"/>
</dbReference>
<dbReference type="PROSITE" id="PS51282">
    <property type="entry name" value="DWNN"/>
    <property type="match status" value="1"/>
</dbReference>
<evidence type="ECO:0000313" key="10">
    <source>
        <dbReference type="EMBL" id="ERN01086.1"/>
    </source>
</evidence>